<reference evidence="2 3" key="1">
    <citation type="submission" date="2018-10" db="EMBL/GenBank/DDBJ databases">
        <title>Natrarchaeobius chitinivorans gen. nov., sp. nov., and Natrarchaeobius haloalkaliphilus sp. nov., alkaliphilic, chitin-utilizing haloarchaea from hypersaline alkaline lakes.</title>
        <authorList>
            <person name="Sorokin D.Y."/>
            <person name="Elcheninov A.G."/>
            <person name="Kostrikina N.A."/>
            <person name="Bale N.J."/>
            <person name="Sinninghe Damste J.S."/>
            <person name="Khijniak T.V."/>
            <person name="Kublanov I.V."/>
            <person name="Toshchakov S.V."/>
        </authorList>
    </citation>
    <scope>NUCLEOTIDE SEQUENCE [LARGE SCALE GENOMIC DNA]</scope>
    <source>
        <strain evidence="2 3">AArcht4T</strain>
    </source>
</reference>
<dbReference type="OrthoDB" id="9287at2157"/>
<evidence type="ECO:0000313" key="3">
    <source>
        <dbReference type="Proteomes" id="UP000282323"/>
    </source>
</evidence>
<dbReference type="GO" id="GO:0016779">
    <property type="term" value="F:nucleotidyltransferase activity"/>
    <property type="evidence" value="ECO:0007669"/>
    <property type="project" value="InterPro"/>
</dbReference>
<organism evidence="2 3">
    <name type="scientific">Natrarchaeobius chitinivorans</name>
    <dbReference type="NCBI Taxonomy" id="1679083"/>
    <lineage>
        <taxon>Archaea</taxon>
        <taxon>Methanobacteriati</taxon>
        <taxon>Methanobacteriota</taxon>
        <taxon>Stenosarchaea group</taxon>
        <taxon>Halobacteria</taxon>
        <taxon>Halobacteriales</taxon>
        <taxon>Natrialbaceae</taxon>
        <taxon>Natrarchaeobius</taxon>
    </lineage>
</organism>
<dbReference type="InterPro" id="IPR002934">
    <property type="entry name" value="Polymerase_NTP_transf_dom"/>
</dbReference>
<feature type="domain" description="Polymerase nucleotidyl transferase" evidence="1">
    <location>
        <begin position="116"/>
        <end position="172"/>
    </location>
</feature>
<dbReference type="PANTHER" id="PTHR33933:SF1">
    <property type="entry name" value="PROTEIN ADENYLYLTRANSFERASE MNTA-RELATED"/>
    <property type="match status" value="1"/>
</dbReference>
<dbReference type="EMBL" id="REGA01000006">
    <property type="protein sequence ID" value="RQG95248.1"/>
    <property type="molecule type" value="Genomic_DNA"/>
</dbReference>
<protein>
    <submittedName>
        <fullName evidence="2">DNA polymerase subunit beta</fullName>
    </submittedName>
</protein>
<dbReference type="InterPro" id="IPR052548">
    <property type="entry name" value="Type_VII_TA_antitoxin"/>
</dbReference>
<dbReference type="SUPFAM" id="SSF81301">
    <property type="entry name" value="Nucleotidyltransferase"/>
    <property type="match status" value="1"/>
</dbReference>
<keyword evidence="3" id="KW-1185">Reference proteome</keyword>
<dbReference type="PANTHER" id="PTHR33933">
    <property type="entry name" value="NUCLEOTIDYLTRANSFERASE"/>
    <property type="match status" value="1"/>
</dbReference>
<sequence length="229" mass="25285">MNREAVQSSNGCEGTYVCLPIPLGDREAFRHRAATDILHVLADNPDTAFSNRELHRLTERGMSNVNAAVLSLEALGIIHVDRDGRSNAVQINPKRFVHSDDPVTTIPQSEFHDPVRTVRNRLIDRVGDHAAIVLFGSVARGDADRASDIDVFVVVDDDRMAAQRAAHSIEEDITSQQFDGDRFEPHVVVETRDSAPTHDRIRDVLVEGITLHDAPVLDAVKQEVFADGT</sequence>
<gene>
    <name evidence="2" type="ORF">EA473_09260</name>
</gene>
<dbReference type="Pfam" id="PF01909">
    <property type="entry name" value="NTP_transf_2"/>
    <property type="match status" value="1"/>
</dbReference>
<proteinExistence type="predicted"/>
<accession>A0A3N6LX08</accession>
<evidence type="ECO:0000313" key="2">
    <source>
        <dbReference type="EMBL" id="RQG95248.1"/>
    </source>
</evidence>
<comment type="caution">
    <text evidence="2">The sequence shown here is derived from an EMBL/GenBank/DDBJ whole genome shotgun (WGS) entry which is preliminary data.</text>
</comment>
<dbReference type="InterPro" id="IPR043519">
    <property type="entry name" value="NT_sf"/>
</dbReference>
<name>A0A3N6LX08_NATCH</name>
<dbReference type="AlphaFoldDB" id="A0A3N6LX08"/>
<evidence type="ECO:0000259" key="1">
    <source>
        <dbReference type="Pfam" id="PF01909"/>
    </source>
</evidence>
<dbReference type="Proteomes" id="UP000282323">
    <property type="component" value="Unassembled WGS sequence"/>
</dbReference>
<dbReference type="Gene3D" id="3.30.460.10">
    <property type="entry name" value="Beta Polymerase, domain 2"/>
    <property type="match status" value="1"/>
</dbReference>